<feature type="compositionally biased region" description="Polar residues" evidence="1">
    <location>
        <begin position="321"/>
        <end position="335"/>
    </location>
</feature>
<evidence type="ECO:0000256" key="1">
    <source>
        <dbReference type="SAM" id="MobiDB-lite"/>
    </source>
</evidence>
<feature type="region of interest" description="Disordered" evidence="1">
    <location>
        <begin position="283"/>
        <end position="398"/>
    </location>
</feature>
<proteinExistence type="predicted"/>
<feature type="compositionally biased region" description="Basic and acidic residues" evidence="1">
    <location>
        <begin position="339"/>
        <end position="384"/>
    </location>
</feature>
<accession>A0A267FIS2</accession>
<dbReference type="Gene3D" id="3.10.450.700">
    <property type="match status" value="1"/>
</dbReference>
<feature type="compositionally biased region" description="Basic residues" evidence="1">
    <location>
        <begin position="297"/>
        <end position="310"/>
    </location>
</feature>
<gene>
    <name evidence="2" type="ORF">BOX15_Mlig016360g1</name>
</gene>
<keyword evidence="3" id="KW-1185">Reference proteome</keyword>
<dbReference type="EMBL" id="NIVC01001051">
    <property type="protein sequence ID" value="PAA72929.1"/>
    <property type="molecule type" value="Genomic_DNA"/>
</dbReference>
<sequence length="398" mass="44446">MSYRYFHSQRRSSNNNCYYGMAYPQPEQPMHYTHNGYFIYQHPLEMEYQRSRPAKLSPRVLNRRFKKVTIQLNENRVLVVSVAVGKGNKPSLVFSQCEGSYENRTSSVNIPEALVVPFIQQLHKLSKWRPSTSGSLPASQGLSHEDTVFRALLACQSGPEVPPESRLYAIRIVAEARARDPHDRKELAAVSIPLETSYLMKVKEALNDVIVASAESPLYHTKSLHCADGSKFYLDMIRDDEAHYLKVSQVTREYRSIMHVPAEDLDAFKDIIEASVRAMKSHLDEHKAGSANSSGSSKKRRNRQSRRRQKRSTDGKGGQEAGNNKASGGSESTASDCEEIGKENAKPKPERSDNDTTVGKEDAVVEESKKDQEEQKKADDKEASGDLTAAPPASAASE</sequence>
<organism evidence="2 3">
    <name type="scientific">Macrostomum lignano</name>
    <dbReference type="NCBI Taxonomy" id="282301"/>
    <lineage>
        <taxon>Eukaryota</taxon>
        <taxon>Metazoa</taxon>
        <taxon>Spiralia</taxon>
        <taxon>Lophotrochozoa</taxon>
        <taxon>Platyhelminthes</taxon>
        <taxon>Rhabditophora</taxon>
        <taxon>Macrostomorpha</taxon>
        <taxon>Macrostomida</taxon>
        <taxon>Macrostomidae</taxon>
        <taxon>Macrostomum</taxon>
    </lineage>
</organism>
<dbReference type="Proteomes" id="UP000215902">
    <property type="component" value="Unassembled WGS sequence"/>
</dbReference>
<evidence type="ECO:0000313" key="3">
    <source>
        <dbReference type="Proteomes" id="UP000215902"/>
    </source>
</evidence>
<protein>
    <submittedName>
        <fullName evidence="2">Uncharacterized protein</fullName>
    </submittedName>
</protein>
<evidence type="ECO:0000313" key="2">
    <source>
        <dbReference type="EMBL" id="PAA72929.1"/>
    </source>
</evidence>
<comment type="caution">
    <text evidence="2">The sequence shown here is derived from an EMBL/GenBank/DDBJ whole genome shotgun (WGS) entry which is preliminary data.</text>
</comment>
<dbReference type="AlphaFoldDB" id="A0A267FIS2"/>
<name>A0A267FIS2_9PLAT</name>
<reference evidence="2 3" key="1">
    <citation type="submission" date="2017-06" db="EMBL/GenBank/DDBJ databases">
        <title>A platform for efficient transgenesis in Macrostomum lignano, a flatworm model organism for stem cell research.</title>
        <authorList>
            <person name="Berezikov E."/>
        </authorList>
    </citation>
    <scope>NUCLEOTIDE SEQUENCE [LARGE SCALE GENOMIC DNA]</scope>
    <source>
        <strain evidence="2">DV1</strain>
        <tissue evidence="2">Whole organism</tissue>
    </source>
</reference>